<accession>A0ACC2ERC6</accession>
<dbReference type="EMBL" id="CM055092">
    <property type="protein sequence ID" value="KAJ7569028.1"/>
    <property type="molecule type" value="Genomic_DNA"/>
</dbReference>
<comment type="caution">
    <text evidence="1">The sequence shown here is derived from an EMBL/GenBank/DDBJ whole genome shotgun (WGS) entry which is preliminary data.</text>
</comment>
<protein>
    <submittedName>
        <fullName evidence="1">Uncharacterized protein</fullName>
    </submittedName>
</protein>
<name>A0ACC2ERC6_DIPCM</name>
<reference evidence="2" key="1">
    <citation type="journal article" date="2024" name="Proc. Natl. Acad. Sci. U.S.A.">
        <title>Extraordinary preservation of gene collinearity over three hundred million years revealed in homosporous lycophytes.</title>
        <authorList>
            <person name="Li C."/>
            <person name="Wickell D."/>
            <person name="Kuo L.Y."/>
            <person name="Chen X."/>
            <person name="Nie B."/>
            <person name="Liao X."/>
            <person name="Peng D."/>
            <person name="Ji J."/>
            <person name="Jenkins J."/>
            <person name="Williams M."/>
            <person name="Shu S."/>
            <person name="Plott C."/>
            <person name="Barry K."/>
            <person name="Rajasekar S."/>
            <person name="Grimwood J."/>
            <person name="Han X."/>
            <person name="Sun S."/>
            <person name="Hou Z."/>
            <person name="He W."/>
            <person name="Dai G."/>
            <person name="Sun C."/>
            <person name="Schmutz J."/>
            <person name="Leebens-Mack J.H."/>
            <person name="Li F.W."/>
            <person name="Wang L."/>
        </authorList>
    </citation>
    <scope>NUCLEOTIDE SEQUENCE [LARGE SCALE GENOMIC DNA]</scope>
    <source>
        <strain evidence="2">cv. PW_Plant_1</strain>
    </source>
</reference>
<keyword evidence="2" id="KW-1185">Reference proteome</keyword>
<proteinExistence type="predicted"/>
<dbReference type="Proteomes" id="UP001162992">
    <property type="component" value="Chromosome 1"/>
</dbReference>
<evidence type="ECO:0000313" key="2">
    <source>
        <dbReference type="Proteomes" id="UP001162992"/>
    </source>
</evidence>
<gene>
    <name evidence="1" type="ORF">O6H91_01G058100</name>
</gene>
<organism evidence="1 2">
    <name type="scientific">Diphasiastrum complanatum</name>
    <name type="common">Issler's clubmoss</name>
    <name type="synonym">Lycopodium complanatum</name>
    <dbReference type="NCBI Taxonomy" id="34168"/>
    <lineage>
        <taxon>Eukaryota</taxon>
        <taxon>Viridiplantae</taxon>
        <taxon>Streptophyta</taxon>
        <taxon>Embryophyta</taxon>
        <taxon>Tracheophyta</taxon>
        <taxon>Lycopodiopsida</taxon>
        <taxon>Lycopodiales</taxon>
        <taxon>Lycopodiaceae</taxon>
        <taxon>Lycopodioideae</taxon>
        <taxon>Diphasiastrum</taxon>
    </lineage>
</organism>
<sequence>MRSIESSTNRHRLTHGLYGGRGGQRGRGRGLRREMMRAWRVERCSVQTMWRTSGLRGIRRRTRRWGRRHRGMTWLTSWWTLMWRSQPFLHIGLGGDLEVLGGGGGRGAEYSFCRQEWSVAGSRRPGIITVGRAIPRRRVTAT</sequence>
<evidence type="ECO:0000313" key="1">
    <source>
        <dbReference type="EMBL" id="KAJ7569028.1"/>
    </source>
</evidence>